<keyword evidence="1" id="KW-0472">Membrane</keyword>
<gene>
    <name evidence="2" type="ORF">IAC55_05540</name>
</gene>
<dbReference type="AlphaFoldDB" id="A0A9D9H4R1"/>
<sequence length="216" mass="23902">MFILKRNQVIVTTLAIMVAVAGYLNFSETKEGSANKTALNITEEGDAYAILNDDGSIQPLADNEPEDDSLDMAMAEGEGALTASTDESEAIFVNSNVDADKYFAEAKLEREQSRAKQTDILTEMINNENISEEKKNECTESMLEIQGRIEKETSAEAMIKSKGFNEVYVRIDDETVDVVVDKDKLTEAETAQIMDIVKRKAGVSDDKIRISTLKKN</sequence>
<evidence type="ECO:0000313" key="2">
    <source>
        <dbReference type="EMBL" id="MBO8434768.1"/>
    </source>
</evidence>
<comment type="caution">
    <text evidence="2">The sequence shown here is derived from an EMBL/GenBank/DDBJ whole genome shotgun (WGS) entry which is preliminary data.</text>
</comment>
<reference evidence="2" key="1">
    <citation type="submission" date="2020-10" db="EMBL/GenBank/DDBJ databases">
        <authorList>
            <person name="Gilroy R."/>
        </authorList>
    </citation>
    <scope>NUCLEOTIDE SEQUENCE</scope>
    <source>
        <strain evidence="2">F6-4510</strain>
    </source>
</reference>
<dbReference type="Proteomes" id="UP000823611">
    <property type="component" value="Unassembled WGS sequence"/>
</dbReference>
<evidence type="ECO:0000256" key="1">
    <source>
        <dbReference type="SAM" id="Phobius"/>
    </source>
</evidence>
<keyword evidence="1" id="KW-0812">Transmembrane</keyword>
<dbReference type="EMBL" id="JADIMX010000106">
    <property type="protein sequence ID" value="MBO8434768.1"/>
    <property type="molecule type" value="Genomic_DNA"/>
</dbReference>
<dbReference type="InterPro" id="IPR038503">
    <property type="entry name" value="SpoIIIAH_sf"/>
</dbReference>
<keyword evidence="1" id="KW-1133">Transmembrane helix</keyword>
<dbReference type="Pfam" id="PF12685">
    <property type="entry name" value="SpoIIIAH"/>
    <property type="match status" value="1"/>
</dbReference>
<dbReference type="Gene3D" id="1.10.287.4300">
    <property type="entry name" value="Stage III sporulation protein AH-like"/>
    <property type="match status" value="1"/>
</dbReference>
<proteinExistence type="predicted"/>
<evidence type="ECO:0000313" key="3">
    <source>
        <dbReference type="Proteomes" id="UP000823611"/>
    </source>
</evidence>
<feature type="transmembrane region" description="Helical" evidence="1">
    <location>
        <begin position="9"/>
        <end position="26"/>
    </location>
</feature>
<reference evidence="2" key="2">
    <citation type="journal article" date="2021" name="PeerJ">
        <title>Extensive microbial diversity within the chicken gut microbiome revealed by metagenomics and culture.</title>
        <authorList>
            <person name="Gilroy R."/>
            <person name="Ravi A."/>
            <person name="Getino M."/>
            <person name="Pursley I."/>
            <person name="Horton D.L."/>
            <person name="Alikhan N.F."/>
            <person name="Baker D."/>
            <person name="Gharbi K."/>
            <person name="Hall N."/>
            <person name="Watson M."/>
            <person name="Adriaenssens E.M."/>
            <person name="Foster-Nyarko E."/>
            <person name="Jarju S."/>
            <person name="Secka A."/>
            <person name="Antonio M."/>
            <person name="Oren A."/>
            <person name="Chaudhuri R.R."/>
            <person name="La Ragione R."/>
            <person name="Hildebrand F."/>
            <person name="Pallen M.J."/>
        </authorList>
    </citation>
    <scope>NUCLEOTIDE SEQUENCE</scope>
    <source>
        <strain evidence="2">F6-4510</strain>
    </source>
</reference>
<dbReference type="InterPro" id="IPR024232">
    <property type="entry name" value="SpoIIIAH"/>
</dbReference>
<name>A0A9D9H4R1_9FIRM</name>
<organism evidence="2 3">
    <name type="scientific">Candidatus Fimicola merdigallinarum</name>
    <dbReference type="NCBI Taxonomy" id="2840819"/>
    <lineage>
        <taxon>Bacteria</taxon>
        <taxon>Bacillati</taxon>
        <taxon>Bacillota</taxon>
        <taxon>Clostridia</taxon>
        <taxon>Lachnospirales</taxon>
        <taxon>Lachnospiraceae</taxon>
        <taxon>Lachnospiraceae incertae sedis</taxon>
        <taxon>Candidatus Fimicola</taxon>
    </lineage>
</organism>
<protein>
    <submittedName>
        <fullName evidence="2">SpoIIIAH-like family protein</fullName>
    </submittedName>
</protein>
<accession>A0A9D9H4R1</accession>